<feature type="domain" description="Protein kinase" evidence="25">
    <location>
        <begin position="288"/>
        <end position="572"/>
    </location>
</feature>
<keyword evidence="9 23" id="KW-0812">Transmembrane</keyword>
<evidence type="ECO:0000256" key="12">
    <source>
        <dbReference type="ARBA" id="ARBA00022741"/>
    </source>
</evidence>
<keyword evidence="5" id="KW-0964">Secreted</keyword>
<dbReference type="InterPro" id="IPR051824">
    <property type="entry name" value="LRR_Rcpt-Like_S/T_Kinase"/>
</dbReference>
<evidence type="ECO:0000256" key="23">
    <source>
        <dbReference type="SAM" id="Phobius"/>
    </source>
</evidence>
<evidence type="ECO:0000256" key="17">
    <source>
        <dbReference type="ARBA" id="ARBA00023170"/>
    </source>
</evidence>
<dbReference type="InterPro" id="IPR001245">
    <property type="entry name" value="Ser-Thr/Tyr_kinase_cat_dom"/>
</dbReference>
<dbReference type="SUPFAM" id="SSF56112">
    <property type="entry name" value="Protein kinase-like (PK-like)"/>
    <property type="match status" value="1"/>
</dbReference>
<evidence type="ECO:0000256" key="8">
    <source>
        <dbReference type="ARBA" id="ARBA00022679"/>
    </source>
</evidence>
<protein>
    <recommendedName>
        <fullName evidence="4">non-specific serine/threonine protein kinase</fullName>
        <ecNumber evidence="4">2.7.11.1</ecNumber>
    </recommendedName>
</protein>
<proteinExistence type="inferred from homology"/>
<dbReference type="PROSITE" id="PS00108">
    <property type="entry name" value="PROTEIN_KINASE_ST"/>
    <property type="match status" value="1"/>
</dbReference>
<dbReference type="Gene3D" id="3.30.200.20">
    <property type="entry name" value="Phosphorylase Kinase, domain 1"/>
    <property type="match status" value="1"/>
</dbReference>
<dbReference type="EMBL" id="JAKUCV010003192">
    <property type="protein sequence ID" value="KAJ4839790.1"/>
    <property type="molecule type" value="Genomic_DNA"/>
</dbReference>
<evidence type="ECO:0000256" key="16">
    <source>
        <dbReference type="ARBA" id="ARBA00023136"/>
    </source>
</evidence>
<evidence type="ECO:0000256" key="15">
    <source>
        <dbReference type="ARBA" id="ARBA00022989"/>
    </source>
</evidence>
<dbReference type="InterPro" id="IPR003591">
    <property type="entry name" value="Leu-rich_rpt_typical-subtyp"/>
</dbReference>
<comment type="similarity">
    <text evidence="19">Belongs to the polygalacturonase-inhibiting protein family.</text>
</comment>
<keyword evidence="7" id="KW-0433">Leucine-rich repeat</keyword>
<comment type="similarity">
    <text evidence="3">Belongs to the protein kinase superfamily. Ser/Thr protein kinase family.</text>
</comment>
<feature type="signal peptide" evidence="24">
    <location>
        <begin position="1"/>
        <end position="44"/>
    </location>
</feature>
<dbReference type="GO" id="GO:0005524">
    <property type="term" value="F:ATP binding"/>
    <property type="evidence" value="ECO:0007669"/>
    <property type="project" value="UniProtKB-UniRule"/>
</dbReference>
<keyword evidence="18" id="KW-0325">Glycoprotein</keyword>
<dbReference type="Proteomes" id="UP001141552">
    <property type="component" value="Unassembled WGS sequence"/>
</dbReference>
<dbReference type="PANTHER" id="PTHR48006">
    <property type="entry name" value="LEUCINE-RICH REPEAT-CONTAINING PROTEIN DDB_G0281931-RELATED"/>
    <property type="match status" value="1"/>
</dbReference>
<feature type="chain" id="PRO_5040344676" description="non-specific serine/threonine protein kinase" evidence="24">
    <location>
        <begin position="45"/>
        <end position="612"/>
    </location>
</feature>
<keyword evidence="5" id="KW-0134">Cell wall</keyword>
<dbReference type="FunFam" id="1.10.510.10:FF:000016">
    <property type="entry name" value="Somatic embryogenesis receptor-like kinase 1"/>
    <property type="match status" value="1"/>
</dbReference>
<evidence type="ECO:0000256" key="22">
    <source>
        <dbReference type="PROSITE-ProRule" id="PRU10141"/>
    </source>
</evidence>
<comment type="subcellular location">
    <subcellularLocation>
        <location evidence="2">Membrane</location>
        <topology evidence="2">Single-pass type I membrane protein</topology>
    </subcellularLocation>
    <subcellularLocation>
        <location evidence="1">Secreted</location>
        <location evidence="1">Cell wall</location>
    </subcellularLocation>
</comment>
<evidence type="ECO:0000259" key="25">
    <source>
        <dbReference type="PROSITE" id="PS50011"/>
    </source>
</evidence>
<evidence type="ECO:0000256" key="10">
    <source>
        <dbReference type="ARBA" id="ARBA00022729"/>
    </source>
</evidence>
<evidence type="ECO:0000256" key="20">
    <source>
        <dbReference type="ARBA" id="ARBA00047899"/>
    </source>
</evidence>
<evidence type="ECO:0000256" key="19">
    <source>
        <dbReference type="ARBA" id="ARBA00038043"/>
    </source>
</evidence>
<feature type="transmembrane region" description="Helical" evidence="23">
    <location>
        <begin position="223"/>
        <end position="244"/>
    </location>
</feature>
<organism evidence="26 27">
    <name type="scientific">Turnera subulata</name>
    <dbReference type="NCBI Taxonomy" id="218843"/>
    <lineage>
        <taxon>Eukaryota</taxon>
        <taxon>Viridiplantae</taxon>
        <taxon>Streptophyta</taxon>
        <taxon>Embryophyta</taxon>
        <taxon>Tracheophyta</taxon>
        <taxon>Spermatophyta</taxon>
        <taxon>Magnoliopsida</taxon>
        <taxon>eudicotyledons</taxon>
        <taxon>Gunneridae</taxon>
        <taxon>Pentapetalae</taxon>
        <taxon>rosids</taxon>
        <taxon>fabids</taxon>
        <taxon>Malpighiales</taxon>
        <taxon>Passifloraceae</taxon>
        <taxon>Turnera</taxon>
    </lineage>
</organism>
<dbReference type="AlphaFoldDB" id="A0A9Q0JGI7"/>
<dbReference type="SMART" id="SM00369">
    <property type="entry name" value="LRR_TYP"/>
    <property type="match status" value="3"/>
</dbReference>
<comment type="catalytic activity">
    <reaction evidence="20">
        <text>L-threonyl-[protein] + ATP = O-phospho-L-threonyl-[protein] + ADP + H(+)</text>
        <dbReference type="Rhea" id="RHEA:46608"/>
        <dbReference type="Rhea" id="RHEA-COMP:11060"/>
        <dbReference type="Rhea" id="RHEA-COMP:11605"/>
        <dbReference type="ChEBI" id="CHEBI:15378"/>
        <dbReference type="ChEBI" id="CHEBI:30013"/>
        <dbReference type="ChEBI" id="CHEBI:30616"/>
        <dbReference type="ChEBI" id="CHEBI:61977"/>
        <dbReference type="ChEBI" id="CHEBI:456216"/>
        <dbReference type="EC" id="2.7.11.1"/>
    </reaction>
</comment>
<dbReference type="Gene3D" id="1.10.510.10">
    <property type="entry name" value="Transferase(Phosphotransferase) domain 1"/>
    <property type="match status" value="1"/>
</dbReference>
<keyword evidence="17" id="KW-0675">Receptor</keyword>
<dbReference type="SUPFAM" id="SSF52058">
    <property type="entry name" value="L domain-like"/>
    <property type="match status" value="1"/>
</dbReference>
<dbReference type="OrthoDB" id="1866136at2759"/>
<evidence type="ECO:0000256" key="5">
    <source>
        <dbReference type="ARBA" id="ARBA00022512"/>
    </source>
</evidence>
<keyword evidence="13" id="KW-0418">Kinase</keyword>
<evidence type="ECO:0000256" key="18">
    <source>
        <dbReference type="ARBA" id="ARBA00023180"/>
    </source>
</evidence>
<evidence type="ECO:0000256" key="11">
    <source>
        <dbReference type="ARBA" id="ARBA00022737"/>
    </source>
</evidence>
<keyword evidence="14 22" id="KW-0067">ATP-binding</keyword>
<evidence type="ECO:0000256" key="14">
    <source>
        <dbReference type="ARBA" id="ARBA00022840"/>
    </source>
</evidence>
<keyword evidence="27" id="KW-1185">Reference proteome</keyword>
<dbReference type="InterPro" id="IPR011009">
    <property type="entry name" value="Kinase-like_dom_sf"/>
</dbReference>
<reference evidence="26" key="1">
    <citation type="submission" date="2022-02" db="EMBL/GenBank/DDBJ databases">
        <authorList>
            <person name="Henning P.M."/>
            <person name="McCubbin A.G."/>
            <person name="Shore J.S."/>
        </authorList>
    </citation>
    <scope>NUCLEOTIDE SEQUENCE</scope>
    <source>
        <strain evidence="26">F60SS</strain>
        <tissue evidence="26">Leaves</tissue>
    </source>
</reference>
<dbReference type="PRINTS" id="PR00019">
    <property type="entry name" value="LEURICHRPT"/>
</dbReference>
<keyword evidence="6" id="KW-0723">Serine/threonine-protein kinase</keyword>
<evidence type="ECO:0000256" key="13">
    <source>
        <dbReference type="ARBA" id="ARBA00022777"/>
    </source>
</evidence>
<keyword evidence="10 24" id="KW-0732">Signal</keyword>
<keyword evidence="11" id="KW-0677">Repeat</keyword>
<reference evidence="26" key="2">
    <citation type="journal article" date="2023" name="Plants (Basel)">
        <title>Annotation of the Turnera subulata (Passifloraceae) Draft Genome Reveals the S-Locus Evolved after the Divergence of Turneroideae from Passifloroideae in a Stepwise Manner.</title>
        <authorList>
            <person name="Henning P.M."/>
            <person name="Roalson E.H."/>
            <person name="Mir W."/>
            <person name="McCubbin A.G."/>
            <person name="Shore J.S."/>
        </authorList>
    </citation>
    <scope>NUCLEOTIDE SEQUENCE</scope>
    <source>
        <strain evidence="26">F60SS</strain>
    </source>
</reference>
<gene>
    <name evidence="26" type="ORF">Tsubulata_033812</name>
</gene>
<evidence type="ECO:0000313" key="26">
    <source>
        <dbReference type="EMBL" id="KAJ4839790.1"/>
    </source>
</evidence>
<keyword evidence="16 23" id="KW-0472">Membrane</keyword>
<dbReference type="Pfam" id="PF13855">
    <property type="entry name" value="LRR_8"/>
    <property type="match status" value="1"/>
</dbReference>
<sequence>MSVANSGLDNKDSYMFGGFLIIRRPLKLLIKCLLLFMLLGISNSSKDSDVEGNALRDLLQALNDTQGQIKDWNPFFVSPCPSWSHVTCRNGNVVSLSLASYGFSGTLSPAIAKLKFLMSLELQNNNLTGMLPDELGNLVHLQYLNLANNKFNGSIPITWGQLTNLNHLDLSSNNLEGEVPSELFSTPVFNFTETHLTCGSRLEEPCISSFPPKVSTSKSRLRVILTPAIFGALAILLVGACFTYRYHRLHKLKQDIYVDVAGEDDRKISFGQLRRFSWRELQLATDNFSESNIIGQGGFGKVYRGVLSDNTKVAVKRLADYYSPGGEAAFKREVQLISVAVHKNLLRLIGFCTTSSERILVYPYMQNLSVAHHLRDLKPGDSGLDWSARKRVAFGAAQGLEYLHEHCDPKIIHRDLKAANILLDDNFEPVLGDFGLAKLVDSKLTHVTTQVRGTMGHIAPEYLSTGKSSEKTDVFGYGITLLELVTGQRAIDLSRLEEEEDVLLLDHIKKLLRENRLDDIVDRNLKTNYDRKEVETIIQVALLCTQSSPEDRPAMAEVVKMLQGKGLAERWAEWEQLEDARNQDFPLMSSHHYLWAEDSSIDQEAIQLSKAR</sequence>
<evidence type="ECO:0000256" key="7">
    <source>
        <dbReference type="ARBA" id="ARBA00022614"/>
    </source>
</evidence>
<dbReference type="PROSITE" id="PS50011">
    <property type="entry name" value="PROTEIN_KINASE_DOM"/>
    <property type="match status" value="1"/>
</dbReference>
<evidence type="ECO:0000256" key="9">
    <source>
        <dbReference type="ARBA" id="ARBA00022692"/>
    </source>
</evidence>
<comment type="catalytic activity">
    <reaction evidence="21">
        <text>L-seryl-[protein] + ATP = O-phospho-L-seryl-[protein] + ADP + H(+)</text>
        <dbReference type="Rhea" id="RHEA:17989"/>
        <dbReference type="Rhea" id="RHEA-COMP:9863"/>
        <dbReference type="Rhea" id="RHEA-COMP:11604"/>
        <dbReference type="ChEBI" id="CHEBI:15378"/>
        <dbReference type="ChEBI" id="CHEBI:29999"/>
        <dbReference type="ChEBI" id="CHEBI:30616"/>
        <dbReference type="ChEBI" id="CHEBI:83421"/>
        <dbReference type="ChEBI" id="CHEBI:456216"/>
        <dbReference type="EC" id="2.7.11.1"/>
    </reaction>
</comment>
<dbReference type="GO" id="GO:0004674">
    <property type="term" value="F:protein serine/threonine kinase activity"/>
    <property type="evidence" value="ECO:0007669"/>
    <property type="project" value="UniProtKB-KW"/>
</dbReference>
<evidence type="ECO:0000313" key="27">
    <source>
        <dbReference type="Proteomes" id="UP001141552"/>
    </source>
</evidence>
<feature type="binding site" evidence="22">
    <location>
        <position position="316"/>
    </location>
    <ligand>
        <name>ATP</name>
        <dbReference type="ChEBI" id="CHEBI:30616"/>
    </ligand>
</feature>
<keyword evidence="15 23" id="KW-1133">Transmembrane helix</keyword>
<dbReference type="Pfam" id="PF08263">
    <property type="entry name" value="LRRNT_2"/>
    <property type="match status" value="1"/>
</dbReference>
<name>A0A9Q0JGI7_9ROSI</name>
<evidence type="ECO:0000256" key="4">
    <source>
        <dbReference type="ARBA" id="ARBA00012513"/>
    </source>
</evidence>
<dbReference type="Pfam" id="PF07714">
    <property type="entry name" value="PK_Tyr_Ser-Thr"/>
    <property type="match status" value="1"/>
</dbReference>
<dbReference type="FunFam" id="3.30.200.20:FF:000015">
    <property type="entry name" value="Somatic embryogenesis receptor kinase 1"/>
    <property type="match status" value="1"/>
</dbReference>
<dbReference type="SMART" id="SM00220">
    <property type="entry name" value="S_TKc"/>
    <property type="match status" value="1"/>
</dbReference>
<dbReference type="EC" id="2.7.11.1" evidence="4"/>
<evidence type="ECO:0000256" key="3">
    <source>
        <dbReference type="ARBA" id="ARBA00008684"/>
    </source>
</evidence>
<dbReference type="InterPro" id="IPR017441">
    <property type="entry name" value="Protein_kinase_ATP_BS"/>
</dbReference>
<evidence type="ECO:0000256" key="21">
    <source>
        <dbReference type="ARBA" id="ARBA00048679"/>
    </source>
</evidence>
<accession>A0A9Q0JGI7</accession>
<keyword evidence="12 22" id="KW-0547">Nucleotide-binding</keyword>
<dbReference type="InterPro" id="IPR001611">
    <property type="entry name" value="Leu-rich_rpt"/>
</dbReference>
<keyword evidence="8" id="KW-0808">Transferase</keyword>
<dbReference type="InterPro" id="IPR008271">
    <property type="entry name" value="Ser/Thr_kinase_AS"/>
</dbReference>
<dbReference type="PROSITE" id="PS50007">
    <property type="entry name" value="PIPLC_X_DOMAIN"/>
    <property type="match status" value="1"/>
</dbReference>
<dbReference type="PROSITE" id="PS00107">
    <property type="entry name" value="PROTEIN_KINASE_ATP"/>
    <property type="match status" value="1"/>
</dbReference>
<dbReference type="Gene3D" id="3.80.10.10">
    <property type="entry name" value="Ribonuclease Inhibitor"/>
    <property type="match status" value="1"/>
</dbReference>
<evidence type="ECO:0000256" key="1">
    <source>
        <dbReference type="ARBA" id="ARBA00004191"/>
    </source>
</evidence>
<dbReference type="GO" id="GO:0016020">
    <property type="term" value="C:membrane"/>
    <property type="evidence" value="ECO:0007669"/>
    <property type="project" value="UniProtKB-SubCell"/>
</dbReference>
<dbReference type="InterPro" id="IPR000719">
    <property type="entry name" value="Prot_kinase_dom"/>
</dbReference>
<dbReference type="FunFam" id="3.80.10.10:FF:000400">
    <property type="entry name" value="Nuclear pore complex protein NUP107"/>
    <property type="match status" value="1"/>
</dbReference>
<evidence type="ECO:0000256" key="2">
    <source>
        <dbReference type="ARBA" id="ARBA00004479"/>
    </source>
</evidence>
<dbReference type="PANTHER" id="PTHR48006:SF102">
    <property type="entry name" value="LEUCINE-RICH REPEAT-CONTAINING PROTEIN DDB_G0281931-RELATED"/>
    <property type="match status" value="1"/>
</dbReference>
<evidence type="ECO:0000256" key="6">
    <source>
        <dbReference type="ARBA" id="ARBA00022527"/>
    </source>
</evidence>
<dbReference type="InterPro" id="IPR032675">
    <property type="entry name" value="LRR_dom_sf"/>
</dbReference>
<evidence type="ECO:0000256" key="24">
    <source>
        <dbReference type="SAM" id="SignalP"/>
    </source>
</evidence>
<dbReference type="InterPro" id="IPR013210">
    <property type="entry name" value="LRR_N_plant-typ"/>
</dbReference>
<comment type="caution">
    <text evidence="26">The sequence shown here is derived from an EMBL/GenBank/DDBJ whole genome shotgun (WGS) entry which is preliminary data.</text>
</comment>